<feature type="domain" description="Thioredoxin" evidence="7">
    <location>
        <begin position="33"/>
        <end position="140"/>
    </location>
</feature>
<comment type="similarity">
    <text evidence="1">Belongs to the thioredoxin family.</text>
</comment>
<dbReference type="FunFam" id="3.40.30.10:FF:000001">
    <property type="entry name" value="Thioredoxin"/>
    <property type="match status" value="1"/>
</dbReference>
<evidence type="ECO:0000256" key="2">
    <source>
        <dbReference type="ARBA" id="ARBA00022448"/>
    </source>
</evidence>
<dbReference type="PANTHER" id="PTHR45663:SF11">
    <property type="entry name" value="GEO12009P1"/>
    <property type="match status" value="1"/>
</dbReference>
<dbReference type="InterPro" id="IPR005746">
    <property type="entry name" value="Thioredoxin"/>
</dbReference>
<evidence type="ECO:0000256" key="5">
    <source>
        <dbReference type="ARBA" id="ARBA00023284"/>
    </source>
</evidence>
<dbReference type="PRINTS" id="PR00421">
    <property type="entry name" value="THIOREDOXIN"/>
</dbReference>
<evidence type="ECO:0000256" key="3">
    <source>
        <dbReference type="ARBA" id="ARBA00022982"/>
    </source>
</evidence>
<keyword evidence="2" id="KW-0813">Transport</keyword>
<evidence type="ECO:0000259" key="7">
    <source>
        <dbReference type="PROSITE" id="PS51352"/>
    </source>
</evidence>
<evidence type="ECO:0000256" key="4">
    <source>
        <dbReference type="ARBA" id="ARBA00023157"/>
    </source>
</evidence>
<keyword evidence="4" id="KW-1015">Disulfide bond</keyword>
<dbReference type="SUPFAM" id="SSF52833">
    <property type="entry name" value="Thioredoxin-like"/>
    <property type="match status" value="1"/>
</dbReference>
<organism evidence="8 9">
    <name type="scientific">Actinoplanes italicus</name>
    <dbReference type="NCBI Taxonomy" id="113567"/>
    <lineage>
        <taxon>Bacteria</taxon>
        <taxon>Bacillati</taxon>
        <taxon>Actinomycetota</taxon>
        <taxon>Actinomycetes</taxon>
        <taxon>Micromonosporales</taxon>
        <taxon>Micromonosporaceae</taxon>
        <taxon>Actinoplanes</taxon>
    </lineage>
</organism>
<keyword evidence="5" id="KW-0676">Redox-active center</keyword>
<dbReference type="Proteomes" id="UP000239415">
    <property type="component" value="Unassembled WGS sequence"/>
</dbReference>
<dbReference type="PANTHER" id="PTHR45663">
    <property type="entry name" value="GEO12009P1"/>
    <property type="match status" value="1"/>
</dbReference>
<evidence type="ECO:0000256" key="1">
    <source>
        <dbReference type="ARBA" id="ARBA00008987"/>
    </source>
</evidence>
<name>A0A2T0KGG4_9ACTN</name>
<sequence length="141" mass="15170">MSDIVACVGCGQRNRIRPIATGTPVCGKCRKPLPWITVADDVTFAGIVEQSPLPVVVDLWAAWCMPCRMVGPALEQVARDLAGRVKLVKVDVDRAPVLSRRFAVQAVPTLLVMKGGEVEARQSGAAPAAVLRRWVEQALSL</sequence>
<protein>
    <recommendedName>
        <fullName evidence="6">Thioredoxin</fullName>
    </recommendedName>
</protein>
<comment type="caution">
    <text evidence="8">The sequence shown here is derived from an EMBL/GenBank/DDBJ whole genome shotgun (WGS) entry which is preliminary data.</text>
</comment>
<dbReference type="InterPro" id="IPR036249">
    <property type="entry name" value="Thioredoxin-like_sf"/>
</dbReference>
<keyword evidence="9" id="KW-1185">Reference proteome</keyword>
<proteinExistence type="inferred from homology"/>
<dbReference type="GO" id="GO:0005829">
    <property type="term" value="C:cytosol"/>
    <property type="evidence" value="ECO:0007669"/>
    <property type="project" value="TreeGrafter"/>
</dbReference>
<evidence type="ECO:0000313" key="9">
    <source>
        <dbReference type="Proteomes" id="UP000239415"/>
    </source>
</evidence>
<evidence type="ECO:0000256" key="6">
    <source>
        <dbReference type="NCBIfam" id="TIGR01068"/>
    </source>
</evidence>
<evidence type="ECO:0000313" key="8">
    <source>
        <dbReference type="EMBL" id="PRX22522.1"/>
    </source>
</evidence>
<dbReference type="Pfam" id="PF00085">
    <property type="entry name" value="Thioredoxin"/>
    <property type="match status" value="1"/>
</dbReference>
<gene>
    <name evidence="8" type="ORF">CLV67_10449</name>
</gene>
<keyword evidence="3" id="KW-0249">Electron transport</keyword>
<dbReference type="NCBIfam" id="TIGR01068">
    <property type="entry name" value="thioredoxin"/>
    <property type="match status" value="1"/>
</dbReference>
<dbReference type="AlphaFoldDB" id="A0A2T0KGG4"/>
<dbReference type="PROSITE" id="PS51352">
    <property type="entry name" value="THIOREDOXIN_2"/>
    <property type="match status" value="1"/>
</dbReference>
<dbReference type="EMBL" id="PVMZ01000004">
    <property type="protein sequence ID" value="PRX22522.1"/>
    <property type="molecule type" value="Genomic_DNA"/>
</dbReference>
<dbReference type="GO" id="GO:0045454">
    <property type="term" value="P:cell redox homeostasis"/>
    <property type="evidence" value="ECO:0007669"/>
    <property type="project" value="TreeGrafter"/>
</dbReference>
<dbReference type="Gene3D" id="3.40.30.10">
    <property type="entry name" value="Glutaredoxin"/>
    <property type="match status" value="1"/>
</dbReference>
<dbReference type="CDD" id="cd02947">
    <property type="entry name" value="TRX_family"/>
    <property type="match status" value="1"/>
</dbReference>
<dbReference type="GO" id="GO:0015035">
    <property type="term" value="F:protein-disulfide reductase activity"/>
    <property type="evidence" value="ECO:0007669"/>
    <property type="project" value="UniProtKB-UniRule"/>
</dbReference>
<reference evidence="8 9" key="1">
    <citation type="submission" date="2018-03" db="EMBL/GenBank/DDBJ databases">
        <title>Genomic Encyclopedia of Archaeal and Bacterial Type Strains, Phase II (KMG-II): from individual species to whole genera.</title>
        <authorList>
            <person name="Goeker M."/>
        </authorList>
    </citation>
    <scope>NUCLEOTIDE SEQUENCE [LARGE SCALE GENOMIC DNA]</scope>
    <source>
        <strain evidence="8 9">DSM 43146</strain>
    </source>
</reference>
<dbReference type="InterPro" id="IPR013766">
    <property type="entry name" value="Thioredoxin_domain"/>
</dbReference>
<accession>A0A2T0KGG4</accession>